<evidence type="ECO:0000259" key="9">
    <source>
        <dbReference type="PROSITE" id="PS51212"/>
    </source>
</evidence>
<feature type="domain" description="WSC" evidence="9">
    <location>
        <begin position="2731"/>
        <end position="2825"/>
    </location>
</feature>
<dbReference type="SMART" id="SM00321">
    <property type="entry name" value="WSC"/>
    <property type="match status" value="1"/>
</dbReference>
<evidence type="ECO:0000313" key="12">
    <source>
        <dbReference type="Proteomes" id="UP001652625"/>
    </source>
</evidence>
<dbReference type="SMART" id="SM00181">
    <property type="entry name" value="EGF"/>
    <property type="match status" value="1"/>
</dbReference>
<dbReference type="InterPro" id="IPR037524">
    <property type="entry name" value="PA14/GLEYA"/>
</dbReference>
<dbReference type="Pfam" id="PF01549">
    <property type="entry name" value="ShK"/>
    <property type="match status" value="1"/>
</dbReference>
<evidence type="ECO:0000256" key="5">
    <source>
        <dbReference type="SAM" id="SignalP"/>
    </source>
</evidence>
<feature type="domain" description="PA14" evidence="11">
    <location>
        <begin position="2082"/>
        <end position="2239"/>
    </location>
</feature>
<evidence type="ECO:0000256" key="4">
    <source>
        <dbReference type="SAM" id="MobiDB-lite"/>
    </source>
</evidence>
<dbReference type="PROSITE" id="PS51212">
    <property type="entry name" value="WSC"/>
    <property type="match status" value="1"/>
</dbReference>
<dbReference type="SUPFAM" id="SSF49723">
    <property type="entry name" value="Lipase/lipooxygenase domain (PLAT/LH2 domain)"/>
    <property type="match status" value="1"/>
</dbReference>
<dbReference type="InterPro" id="IPR013320">
    <property type="entry name" value="ConA-like_dom_sf"/>
</dbReference>
<evidence type="ECO:0000259" key="10">
    <source>
        <dbReference type="PROSITE" id="PS51670"/>
    </source>
</evidence>
<dbReference type="InterPro" id="IPR003582">
    <property type="entry name" value="ShKT_dom"/>
</dbReference>
<dbReference type="InterPro" id="IPR001304">
    <property type="entry name" value="C-type_lectin-like"/>
</dbReference>
<protein>
    <submittedName>
        <fullName evidence="13">Uncharacterized protein LOC100203426 isoform X31</fullName>
    </submittedName>
</protein>
<feature type="compositionally biased region" description="Polar residues" evidence="4">
    <location>
        <begin position="1036"/>
        <end position="1047"/>
    </location>
</feature>
<feature type="chain" id="PRO_5045553719" evidence="5">
    <location>
        <begin position="20"/>
        <end position="2951"/>
    </location>
</feature>
<feature type="domain" description="ShKT" evidence="10">
    <location>
        <begin position="192"/>
        <end position="226"/>
    </location>
</feature>
<feature type="region of interest" description="Disordered" evidence="4">
    <location>
        <begin position="946"/>
        <end position="980"/>
    </location>
</feature>
<feature type="domain" description="PLAT" evidence="8">
    <location>
        <begin position="2828"/>
        <end position="2942"/>
    </location>
</feature>
<feature type="region of interest" description="Disordered" evidence="4">
    <location>
        <begin position="309"/>
        <end position="357"/>
    </location>
</feature>
<dbReference type="Gene3D" id="2.60.120.200">
    <property type="match status" value="2"/>
</dbReference>
<dbReference type="InterPro" id="IPR016186">
    <property type="entry name" value="C-type_lectin-like/link_sf"/>
</dbReference>
<dbReference type="SMART" id="SM00308">
    <property type="entry name" value="LH2"/>
    <property type="match status" value="1"/>
</dbReference>
<dbReference type="InterPro" id="IPR000742">
    <property type="entry name" value="EGF"/>
</dbReference>
<dbReference type="PANTHER" id="PTHR22803">
    <property type="entry name" value="MANNOSE, PHOSPHOLIPASE, LECTIN RECEPTOR RELATED"/>
    <property type="match status" value="1"/>
</dbReference>
<evidence type="ECO:0000259" key="7">
    <source>
        <dbReference type="PROSITE" id="PS50041"/>
    </source>
</evidence>
<keyword evidence="2" id="KW-0245">EGF-like domain</keyword>
<dbReference type="SUPFAM" id="SSF57196">
    <property type="entry name" value="EGF/Laminin"/>
    <property type="match status" value="1"/>
</dbReference>
<dbReference type="Pfam" id="PF01477">
    <property type="entry name" value="PLAT"/>
    <property type="match status" value="1"/>
</dbReference>
<feature type="domain" description="EGF-like" evidence="6">
    <location>
        <begin position="2653"/>
        <end position="2692"/>
    </location>
</feature>
<dbReference type="CDD" id="cd01756">
    <property type="entry name" value="PLAT_repeat"/>
    <property type="match status" value="1"/>
</dbReference>
<dbReference type="Gene3D" id="2.10.25.10">
    <property type="entry name" value="Laminin"/>
    <property type="match status" value="1"/>
</dbReference>
<dbReference type="Pfam" id="PF00059">
    <property type="entry name" value="Lectin_C"/>
    <property type="match status" value="2"/>
</dbReference>
<organism evidence="12 13">
    <name type="scientific">Hydra vulgaris</name>
    <name type="common">Hydra</name>
    <name type="synonym">Hydra attenuata</name>
    <dbReference type="NCBI Taxonomy" id="6087"/>
    <lineage>
        <taxon>Eukaryota</taxon>
        <taxon>Metazoa</taxon>
        <taxon>Cnidaria</taxon>
        <taxon>Hydrozoa</taxon>
        <taxon>Hydroidolina</taxon>
        <taxon>Anthoathecata</taxon>
        <taxon>Aplanulata</taxon>
        <taxon>Hydridae</taxon>
        <taxon>Hydra</taxon>
    </lineage>
</organism>
<evidence type="ECO:0000313" key="13">
    <source>
        <dbReference type="RefSeq" id="XP_065670482.1"/>
    </source>
</evidence>
<dbReference type="SUPFAM" id="SSF49899">
    <property type="entry name" value="Concanavalin A-like lectins/glucanases"/>
    <property type="match status" value="3"/>
</dbReference>
<dbReference type="PROSITE" id="PS00615">
    <property type="entry name" value="C_TYPE_LECTIN_1"/>
    <property type="match status" value="2"/>
</dbReference>
<evidence type="ECO:0000256" key="1">
    <source>
        <dbReference type="ARBA" id="ARBA00023157"/>
    </source>
</evidence>
<evidence type="ECO:0000259" key="11">
    <source>
        <dbReference type="PROSITE" id="PS51820"/>
    </source>
</evidence>
<dbReference type="GeneID" id="100203426"/>
<dbReference type="InterPro" id="IPR011658">
    <property type="entry name" value="PA14_dom"/>
</dbReference>
<feature type="compositionally biased region" description="Basic and acidic residues" evidence="4">
    <location>
        <begin position="258"/>
        <end position="276"/>
    </location>
</feature>
<dbReference type="Proteomes" id="UP001652625">
    <property type="component" value="Chromosome 12"/>
</dbReference>
<feature type="compositionally biased region" description="Low complexity" evidence="4">
    <location>
        <begin position="336"/>
        <end position="353"/>
    </location>
</feature>
<dbReference type="PROSITE" id="PS50095">
    <property type="entry name" value="PLAT"/>
    <property type="match status" value="1"/>
</dbReference>
<feature type="domain" description="C-type lectin" evidence="7">
    <location>
        <begin position="1497"/>
        <end position="1607"/>
    </location>
</feature>
<dbReference type="PROSITE" id="PS51820">
    <property type="entry name" value="PA14"/>
    <property type="match status" value="2"/>
</dbReference>
<feature type="compositionally biased region" description="Low complexity" evidence="4">
    <location>
        <begin position="1217"/>
        <end position="1228"/>
    </location>
</feature>
<feature type="domain" description="C-type lectin" evidence="7">
    <location>
        <begin position="1368"/>
        <end position="1480"/>
    </location>
</feature>
<dbReference type="PROSITE" id="PS00022">
    <property type="entry name" value="EGF_1"/>
    <property type="match status" value="1"/>
</dbReference>
<dbReference type="InterPro" id="IPR036392">
    <property type="entry name" value="PLAT/LH2_dom_sf"/>
</dbReference>
<dbReference type="SUPFAM" id="SSF56988">
    <property type="entry name" value="Anthrax protective antigen"/>
    <property type="match status" value="1"/>
</dbReference>
<dbReference type="InterPro" id="IPR001024">
    <property type="entry name" value="PLAT/LH2_dom"/>
</dbReference>
<dbReference type="Gene3D" id="2.60.120.1560">
    <property type="match status" value="2"/>
</dbReference>
<dbReference type="SUPFAM" id="SSF56436">
    <property type="entry name" value="C-type lectin-like"/>
    <property type="match status" value="2"/>
</dbReference>
<dbReference type="Gene3D" id="2.60.60.20">
    <property type="entry name" value="PLAT/LH2 domain"/>
    <property type="match status" value="1"/>
</dbReference>
<comment type="caution">
    <text evidence="2">Lacks conserved residue(s) required for the propagation of feature annotation.</text>
</comment>
<dbReference type="InterPro" id="IPR050111">
    <property type="entry name" value="C-type_lectin/snaclec_domain"/>
</dbReference>
<evidence type="ECO:0000259" key="8">
    <source>
        <dbReference type="PROSITE" id="PS50095"/>
    </source>
</evidence>
<feature type="region of interest" description="Disordered" evidence="4">
    <location>
        <begin position="1217"/>
        <end position="1238"/>
    </location>
</feature>
<proteinExistence type="predicted"/>
<feature type="disulfide bond" evidence="2">
    <location>
        <begin position="2682"/>
        <end position="2691"/>
    </location>
</feature>
<evidence type="ECO:0000256" key="3">
    <source>
        <dbReference type="PROSITE-ProRule" id="PRU01005"/>
    </source>
</evidence>
<name>A0ABM4D840_HYDVU</name>
<reference evidence="13" key="1">
    <citation type="submission" date="2025-08" db="UniProtKB">
        <authorList>
            <consortium name="RefSeq"/>
        </authorList>
    </citation>
    <scope>IDENTIFICATION</scope>
</reference>
<dbReference type="RefSeq" id="XP_065670482.1">
    <property type="nucleotide sequence ID" value="XM_065814410.1"/>
</dbReference>
<dbReference type="PROSITE" id="PS50026">
    <property type="entry name" value="EGF_3"/>
    <property type="match status" value="1"/>
</dbReference>
<dbReference type="InterPro" id="IPR016187">
    <property type="entry name" value="CTDL_fold"/>
</dbReference>
<dbReference type="CDD" id="cd00037">
    <property type="entry name" value="CLECT"/>
    <property type="match status" value="2"/>
</dbReference>
<dbReference type="Pfam" id="PF07691">
    <property type="entry name" value="PA14"/>
    <property type="match status" value="1"/>
</dbReference>
<accession>A0ABM4D840</accession>
<feature type="region of interest" description="Disordered" evidence="4">
    <location>
        <begin position="255"/>
        <end position="286"/>
    </location>
</feature>
<dbReference type="Pfam" id="PF13385">
    <property type="entry name" value="Laminin_G_3"/>
    <property type="match status" value="2"/>
</dbReference>
<gene>
    <name evidence="13" type="primary">LOC100203426</name>
</gene>
<feature type="compositionally biased region" description="Low complexity" evidence="4">
    <location>
        <begin position="1002"/>
        <end position="1021"/>
    </location>
</feature>
<feature type="disulfide bond" evidence="3">
    <location>
        <begin position="192"/>
        <end position="226"/>
    </location>
</feature>
<dbReference type="PROSITE" id="PS50041">
    <property type="entry name" value="C_TYPE_LECTIN_2"/>
    <property type="match status" value="2"/>
</dbReference>
<evidence type="ECO:0000259" key="6">
    <source>
        <dbReference type="PROSITE" id="PS50026"/>
    </source>
</evidence>
<sequence>MRIAVQYIFILTLCGSSHGTSKVDKKDDVPHVHRTSFPVQLRVHSPNENLLGIVPHVPEYGETVASIQTARTLVENTRSSIPHPSDNLAIKAPEDEVIVTKSIIPNTVFTNIPAPATVEKKSVTNEQKRQYIPAMQLNNLFYPQYQQYQIPQYSNYLQYPTINVQQSPIVQPMYPSTIQSLQQQSAISNEPCTDQYPMCTGFAKNNYCFNYPDLMKIQCRKSCGHCIPLLTPVETVIANDTTPNVENQSKSAVIKAANGKDSKKSNDKGSKLTEKVKKVKSKSKIATTVVHKKPNEKLKTQTIKHEEFDGKATVSTSKYKNEGIDEEDSGSGSSGSGLDAEGESGLSEESGSGVNTVNTKSFNVSKILITKNNTKLHTTVKKLLDAKIQGTEKKSRRSKIPDKKQISHPEFSEFKLPVKKSVIPVSSLALADKNGDDIDSGSGDSLIETASTKSKIVSNVTEKSSEQQSAKPLPKVLIKTVKKKNSKSILINVPKSKNKNIGHSHNVSIIAKPKSKKQKIKKQGVNIKIVHKEKKNKAKTKRNQHKISVVKKNKGEKNVTVKVENKSTKNKTNITKKDEQIIVKKQEISQRPENANSAIFASKYPRIDLRAIANALAKYESAALELAGEYPKPAQFDMTEYQRSSIPRPETLYVNNIEQNIQIAELVTKTERDKKNIIPKYLKLSTDVFKDGDSFLDTENADSLDSVRRRFEIPGIEPTLNDYYSETGKINPFSSKQSRYKKSQIMKIKTMNTSSDPYEYLRNMPPGASMEPIEDPRKRSNIPSDHSFPVFLMKVSPADQKYKPEEASKRGKVHHLNAEGLPIDDKENGNNNAPIASSPVEDHHATQQNFVNSALVSPMNIPSYPQAMQFVSPPYMQPGFFQYPGVPALSEEHAAVSPPIGFTVEQLTAPRTSAAFAHEDQVTAENQPKDSLRSKMLSAFFTVKNGEGVSDEGSGGTSNDKIGKSNLVETGSGDGNEDAQKPVISLHNLLKNDLLLSDDKSSNIGKSSSSKSPSNNQQDSSANYLRSNLAALTPESGKSNTDEQSVMSGEHAMSTKMRKTQETNWMRPNPESELASALPESYIDSSVPSKETSSHQNSLNQAFLMENASPRDQIPSKYITTKKAIMQADMVRGQPTSDITKKFINQKKVLSKNLFESFPSQDIAITHLKDDIDKSILMEFPKSPFSSHNVNSFPKEANNPLNTKRFVNKNLLISLNSKSSQNNQNDGNSNRDEIPNFNRDNIQNNIPYLWRQYSNSIVPSTSVASESPDFQMPVQVSFSKQESSLLSAKVGSAKYEQNPIAQIVASKQLDAGSSQNYLNQPGVAVQPLLHNTIESKKQTITQGVRKNLIKQQPDLDCGDDWEGARGDFGTFCYKEIKVKATFDDALAECRRLKGDLFSILNAYENRYLQDNIHERFWIGYRDKGMDGNWNWTDGSKSIYTNWANNADGDDSKRFDCVYVEADQGLWKDAPCNKKQPFLCKKKKEVCPKDWKNLKLNSANGCYKLFETSLGWEDAEHECEKNHSHLASLTSEDEQTMVYQVHSSKSFWIGFNDRENEGDWMWSDRTTSSYTNWAERAPTNGGLSCTSMIDGGKWHDEPCGEKYKFVCKRKGPQPEKNEGLDSDGVLLPVARLMMRPETSPSHIYDDIAKGGLHPVTPKFFWPLLKISKSGLAGNRPMAAHGGVRVVPGGVALDGIHGFLDGGDFHGKCLADPKKCIKGFTIAIHVYFDKIVRQYKKEHCVIDTSGGGKGFTIFIANNKLNYKVVTDEQTWHLQTDLTVEIWEQIVMTWHKDKGLSVFVNGAFKDAETTSKKSVIVSNGPTRLIVGREDKDKGPYSCTKMVVASVAIFTKMLSIEDVPYAFTYGDTVVASYRWLMSGVQESVIPGAPEIEVKNTPTDIDGGIFIDGAKNWLEIDELDPMISDVYSKAKHGFAISFKIKFDQRVREYKEPRYVIDSGGHVGGIRGVSVFVVNDNLYFQVIDSPDEDVLIWKVRVPVYTVRWQRVMMSWRLDKGLWVYLDGAFRGFTKTPITLPEEIKEIPKKLVVGRKIIGPDYAGAQFAFGCLAVYGRYLSHKESSLVFGGADNPFPGIIREVWKNLPGENITVLEKNPDYPNNPTTIEIIENFDAPFNVDNDYGSKVKGYFIAPETGNTTFYLSCSKSCKLFFSADEESKNKTVIISLNKPTWHNQWNKYANQSSKEIYLVAGKFYFLEAIQKGVDASDSLSVGVRMPTGRYQRPISIENLQWRLPGNQHAGLIREVWYNIPGYSISDLTSNINFPSKPSSTEVLDKFDAPFNVDDNYGSRISGYFRAPDTGDYRFYLATDSSGELWLSSDDSESNLVKLITLNGWTDHNQWLKYPEQRSEKIFLVSGQYYFIRVYMKADKLGDCASVAVELPSGHFEGPIKKKHLSWKLTSSKEGPGPKEIIEPLPKPVGLFALNDASVKDILLPGENKIILGDVDLTSGPTGLKDDAFLFKGNRSSYIEIPNDGKLDVKHSLTILANIYPMGEDGPIINFKRDGWGVHLWQFSKTQLFVRFVTREGKMSMQPLGTRVLQLNKWNQVGATYDKSSGVAQLWHDGKMVKSRNIGQVDLLTNAPIRLGAREGDDRFFKGKISCIQIYDRALSADQIGEVKHCPKQSKESESVENRIGEDTEEELIVTRCDPSPCLNSGECIDDDKKIDGYKCICTSDFTGKHCQVSKPAAENPVMKRTIISYIKKGEEPIKQTTSKADESLLLYQKIGCYKDDFLNSDLKIKIPEISNLTQDHCVRACAKEDNSSSYFGLQNGVFCFCGNKYGKYGKIADSFCNKVCPGNSEENCGGEFANNLFFFGRSKNYTIKTFTGKQQGAGTDAKIYVELLGDRGNSDFRQLDNAIDKYEPGSADQQTFALPDLGNLKRVRILHDNSGSAPSWFLSKVEVTDELGHTEEFPCNDWLSETQSGGKLERDLFAKSIISKPS</sequence>
<feature type="signal peptide" evidence="5">
    <location>
        <begin position="1"/>
        <end position="19"/>
    </location>
</feature>
<dbReference type="SMART" id="SM00254">
    <property type="entry name" value="ShKT"/>
    <property type="match status" value="1"/>
</dbReference>
<dbReference type="InterPro" id="IPR002889">
    <property type="entry name" value="WSC_carb-bd"/>
</dbReference>
<feature type="domain" description="PA14" evidence="11">
    <location>
        <begin position="2247"/>
        <end position="2403"/>
    </location>
</feature>
<dbReference type="SMART" id="SM00034">
    <property type="entry name" value="CLECT"/>
    <property type="match status" value="2"/>
</dbReference>
<dbReference type="CDD" id="cd00054">
    <property type="entry name" value="EGF_CA"/>
    <property type="match status" value="1"/>
</dbReference>
<dbReference type="Pfam" id="PF00008">
    <property type="entry name" value="EGF"/>
    <property type="match status" value="1"/>
</dbReference>
<dbReference type="Gene3D" id="3.10.100.10">
    <property type="entry name" value="Mannose-Binding Protein A, subunit A"/>
    <property type="match status" value="2"/>
</dbReference>
<dbReference type="Pfam" id="PF01822">
    <property type="entry name" value="WSC"/>
    <property type="match status" value="1"/>
</dbReference>
<dbReference type="InterPro" id="IPR018378">
    <property type="entry name" value="C-type_lectin_CS"/>
</dbReference>
<keyword evidence="5" id="KW-0732">Signal</keyword>
<feature type="region of interest" description="Disordered" evidence="4">
    <location>
        <begin position="1000"/>
        <end position="1075"/>
    </location>
</feature>
<dbReference type="PROSITE" id="PS51670">
    <property type="entry name" value="SHKT"/>
    <property type="match status" value="1"/>
</dbReference>
<evidence type="ECO:0000256" key="2">
    <source>
        <dbReference type="PROSITE-ProRule" id="PRU00076"/>
    </source>
</evidence>
<keyword evidence="1 2" id="KW-1015">Disulfide bond</keyword>
<keyword evidence="12" id="KW-1185">Reference proteome</keyword>